<organism evidence="1 2">
    <name type="scientific">Naganishia adeliensis</name>
    <dbReference type="NCBI Taxonomy" id="92952"/>
    <lineage>
        <taxon>Eukaryota</taxon>
        <taxon>Fungi</taxon>
        <taxon>Dikarya</taxon>
        <taxon>Basidiomycota</taxon>
        <taxon>Agaricomycotina</taxon>
        <taxon>Tremellomycetes</taxon>
        <taxon>Filobasidiales</taxon>
        <taxon>Filobasidiaceae</taxon>
        <taxon>Naganishia</taxon>
    </lineage>
</organism>
<dbReference type="EMBL" id="JASBWS010000177">
    <property type="protein sequence ID" value="KAJ9092333.1"/>
    <property type="molecule type" value="Genomic_DNA"/>
</dbReference>
<evidence type="ECO:0000313" key="1">
    <source>
        <dbReference type="EMBL" id="KAJ9092333.1"/>
    </source>
</evidence>
<dbReference type="Proteomes" id="UP001230649">
    <property type="component" value="Unassembled WGS sequence"/>
</dbReference>
<evidence type="ECO:0000313" key="2">
    <source>
        <dbReference type="Proteomes" id="UP001230649"/>
    </source>
</evidence>
<comment type="caution">
    <text evidence="1">The sequence shown here is derived from an EMBL/GenBank/DDBJ whole genome shotgun (WGS) entry which is preliminary data.</text>
</comment>
<keyword evidence="2" id="KW-1185">Reference proteome</keyword>
<reference evidence="1" key="1">
    <citation type="submission" date="2023-04" db="EMBL/GenBank/DDBJ databases">
        <title>Draft Genome sequencing of Naganishia species isolated from polar environments using Oxford Nanopore Technology.</title>
        <authorList>
            <person name="Leo P."/>
            <person name="Venkateswaran K."/>
        </authorList>
    </citation>
    <scope>NUCLEOTIDE SEQUENCE</scope>
    <source>
        <strain evidence="1">MNA-CCFEE 5262</strain>
    </source>
</reference>
<protein>
    <submittedName>
        <fullName evidence="1">Uncharacterized protein</fullName>
    </submittedName>
</protein>
<sequence>MPLEVSQDQGESGISVKTTAAEGEKLEVDQAAKARSNQDLAKTDGLVELENQAPDLISDLNGGNKKA</sequence>
<gene>
    <name evidence="1" type="ORF">QFC20_007391</name>
</gene>
<accession>A0ACC2UZ25</accession>
<proteinExistence type="predicted"/>
<name>A0ACC2UZ25_9TREE</name>